<dbReference type="OrthoDB" id="9798496at2"/>
<evidence type="ECO:0000313" key="4">
    <source>
        <dbReference type="EMBL" id="TIX49300.1"/>
    </source>
</evidence>
<dbReference type="GO" id="GO:0005737">
    <property type="term" value="C:cytoplasm"/>
    <property type="evidence" value="ECO:0007669"/>
    <property type="project" value="TreeGrafter"/>
</dbReference>
<comment type="similarity">
    <text evidence="1">Belongs to the methyltransferase superfamily. L-isoaspartyl/D-aspartyl protein methyltransferase family.</text>
</comment>
<evidence type="ECO:0000313" key="5">
    <source>
        <dbReference type="Proteomes" id="UP000309389"/>
    </source>
</evidence>
<proteinExistence type="inferred from homology"/>
<dbReference type="PANTHER" id="PTHR11579">
    <property type="entry name" value="PROTEIN-L-ISOASPARTATE O-METHYLTRANSFERASE"/>
    <property type="match status" value="1"/>
</dbReference>
<keyword evidence="5" id="KW-1185">Reference proteome</keyword>
<accession>A0A4T3F3S3</accession>
<dbReference type="Pfam" id="PF01135">
    <property type="entry name" value="PCMT"/>
    <property type="match status" value="1"/>
</dbReference>
<comment type="caution">
    <text evidence="4">The sequence shown here is derived from an EMBL/GenBank/DDBJ whole genome shotgun (WGS) entry which is preliminary data.</text>
</comment>
<evidence type="ECO:0000256" key="1">
    <source>
        <dbReference type="ARBA" id="ARBA00005369"/>
    </source>
</evidence>
<dbReference type="InterPro" id="IPR029063">
    <property type="entry name" value="SAM-dependent_MTases_sf"/>
</dbReference>
<organism evidence="4 5">
    <name type="scientific">Alteraurantiacibacter aquimixticola</name>
    <dbReference type="NCBI Taxonomy" id="2489173"/>
    <lineage>
        <taxon>Bacteria</taxon>
        <taxon>Pseudomonadati</taxon>
        <taxon>Pseudomonadota</taxon>
        <taxon>Alphaproteobacteria</taxon>
        <taxon>Sphingomonadales</taxon>
        <taxon>Erythrobacteraceae</taxon>
        <taxon>Alteraurantiacibacter</taxon>
    </lineage>
</organism>
<evidence type="ECO:0000256" key="3">
    <source>
        <dbReference type="ARBA" id="ARBA00030757"/>
    </source>
</evidence>
<dbReference type="Gene3D" id="3.40.50.150">
    <property type="entry name" value="Vaccinia Virus protein VP39"/>
    <property type="match status" value="2"/>
</dbReference>
<sequence length="183" mass="19498">MIDSQLRTSGVTDPVVVGRMREVKREEFVPESAKGVAYMDRAVPLGDGKYLAAPIVQGMLLQEAKPGLDESAIVVDGGSGYLAELLRPLVASLKVMSVEEALAPARGGKKVDLIIVDGAIEQLPDSLAKRLADDGRIVTGMVHDGVTSIARGRKSSKQVVFMPLGEVGIPRLSAFDKPKGWSF</sequence>
<keyword evidence="4" id="KW-0808">Transferase</keyword>
<dbReference type="PANTHER" id="PTHR11579:SF18">
    <property type="entry name" value="PROTEIN-L-ISOASPARTATE O-METHYLTRANSFERASE"/>
    <property type="match status" value="1"/>
</dbReference>
<dbReference type="GO" id="GO:0004719">
    <property type="term" value="F:protein-L-isoaspartate (D-aspartate) O-methyltransferase activity"/>
    <property type="evidence" value="ECO:0007669"/>
    <property type="project" value="InterPro"/>
</dbReference>
<evidence type="ECO:0000256" key="2">
    <source>
        <dbReference type="ARBA" id="ARBA00013346"/>
    </source>
</evidence>
<dbReference type="AlphaFoldDB" id="A0A4T3F3S3"/>
<gene>
    <name evidence="4" type="ORF">E5222_15515</name>
</gene>
<dbReference type="GO" id="GO:0032259">
    <property type="term" value="P:methylation"/>
    <property type="evidence" value="ECO:0007669"/>
    <property type="project" value="UniProtKB-KW"/>
</dbReference>
<dbReference type="InterPro" id="IPR000682">
    <property type="entry name" value="PCMT"/>
</dbReference>
<reference evidence="4 5" key="1">
    <citation type="submission" date="2019-04" db="EMBL/GenBank/DDBJ databases">
        <title>Altererythrobacter aquimixticola sp. nov., isolated from sediment of junction between the ocean and a freshwater spring.</title>
        <authorList>
            <person name="Yoon J.-H."/>
        </authorList>
    </citation>
    <scope>NUCLEOTIDE SEQUENCE [LARGE SCALE GENOMIC DNA]</scope>
    <source>
        <strain evidence="4 5">SSKS-13</strain>
    </source>
</reference>
<name>A0A4T3F3S3_9SPHN</name>
<dbReference type="Proteomes" id="UP000309389">
    <property type="component" value="Unassembled WGS sequence"/>
</dbReference>
<dbReference type="SUPFAM" id="SSF53335">
    <property type="entry name" value="S-adenosyl-L-methionine-dependent methyltransferases"/>
    <property type="match status" value="1"/>
</dbReference>
<dbReference type="EMBL" id="SSHH01000004">
    <property type="protein sequence ID" value="TIX49300.1"/>
    <property type="molecule type" value="Genomic_DNA"/>
</dbReference>
<protein>
    <recommendedName>
        <fullName evidence="2">Protein-L-isoaspartate O-methyltransferase</fullName>
    </recommendedName>
    <alternativeName>
        <fullName evidence="3">Protein L-isoaspartyl methyltransferase</fullName>
    </alternativeName>
</protein>
<keyword evidence="4" id="KW-0489">Methyltransferase</keyword>